<dbReference type="SUPFAM" id="SSF55729">
    <property type="entry name" value="Acyl-CoA N-acyltransferases (Nat)"/>
    <property type="match status" value="1"/>
</dbReference>
<dbReference type="Proteomes" id="UP001500390">
    <property type="component" value="Unassembled WGS sequence"/>
</dbReference>
<dbReference type="CDD" id="cd04301">
    <property type="entry name" value="NAT_SF"/>
    <property type="match status" value="1"/>
</dbReference>
<accession>A0ABP8JGN6</accession>
<protein>
    <recommendedName>
        <fullName evidence="1">N-acetyltransferase domain-containing protein</fullName>
    </recommendedName>
</protein>
<comment type="caution">
    <text evidence="2">The sequence shown here is derived from an EMBL/GenBank/DDBJ whole genome shotgun (WGS) entry which is preliminary data.</text>
</comment>
<dbReference type="EMBL" id="BAABFX010000013">
    <property type="protein sequence ID" value="GAA4390485.1"/>
    <property type="molecule type" value="Genomic_DNA"/>
</dbReference>
<dbReference type="InterPro" id="IPR000182">
    <property type="entry name" value="GNAT_dom"/>
</dbReference>
<dbReference type="RefSeq" id="WP_159898551.1">
    <property type="nucleotide sequence ID" value="NZ_BAABFX010000013.1"/>
</dbReference>
<dbReference type="Pfam" id="PF00583">
    <property type="entry name" value="Acetyltransf_1"/>
    <property type="match status" value="1"/>
</dbReference>
<reference evidence="3" key="1">
    <citation type="journal article" date="2019" name="Int. J. Syst. Evol. Microbiol.">
        <title>The Global Catalogue of Microorganisms (GCM) 10K type strain sequencing project: providing services to taxonomists for standard genome sequencing and annotation.</title>
        <authorList>
            <consortium name="The Broad Institute Genomics Platform"/>
            <consortium name="The Broad Institute Genome Sequencing Center for Infectious Disease"/>
            <person name="Wu L."/>
            <person name="Ma J."/>
        </authorList>
    </citation>
    <scope>NUCLEOTIDE SEQUENCE [LARGE SCALE GENOMIC DNA]</scope>
    <source>
        <strain evidence="3">JCM 17738</strain>
    </source>
</reference>
<evidence type="ECO:0000259" key="1">
    <source>
        <dbReference type="PROSITE" id="PS51186"/>
    </source>
</evidence>
<keyword evidence="3" id="KW-1185">Reference proteome</keyword>
<evidence type="ECO:0000313" key="2">
    <source>
        <dbReference type="EMBL" id="GAA4390485.1"/>
    </source>
</evidence>
<dbReference type="Gene3D" id="3.40.630.30">
    <property type="match status" value="1"/>
</dbReference>
<feature type="domain" description="N-acetyltransferase" evidence="1">
    <location>
        <begin position="8"/>
        <end position="151"/>
    </location>
</feature>
<gene>
    <name evidence="2" type="ORF">GCM10023153_07600</name>
</gene>
<dbReference type="InterPro" id="IPR016181">
    <property type="entry name" value="Acyl_CoA_acyltransferase"/>
</dbReference>
<sequence>MTQPGPSVSLRPVDAGSWRAVAGLTIVPGQDAYVAAATHYLALCAYEDVWKPLAVHDEQGAVVGFLMWGIDDEDGSCWLGGVIVDAAHQGRGVGRAALVQALTTLQPRDDAAGFALAYHPQNTAAKGLYASLGFFETGETDDDEVVARRRPA</sequence>
<organism evidence="2 3">
    <name type="scientific">Ornithinibacter aureus</name>
    <dbReference type="NCBI Taxonomy" id="622664"/>
    <lineage>
        <taxon>Bacteria</taxon>
        <taxon>Bacillati</taxon>
        <taxon>Actinomycetota</taxon>
        <taxon>Actinomycetes</taxon>
        <taxon>Micrococcales</taxon>
        <taxon>Intrasporangiaceae</taxon>
        <taxon>Ornithinibacter</taxon>
    </lineage>
</organism>
<evidence type="ECO:0000313" key="3">
    <source>
        <dbReference type="Proteomes" id="UP001500390"/>
    </source>
</evidence>
<dbReference type="PROSITE" id="PS51186">
    <property type="entry name" value="GNAT"/>
    <property type="match status" value="1"/>
</dbReference>
<name>A0ABP8JGN6_9MICO</name>
<proteinExistence type="predicted"/>